<dbReference type="PANTHER" id="PTHR10037">
    <property type="entry name" value="VOLTAGE-GATED CATION CHANNEL CALCIUM AND SODIUM"/>
    <property type="match status" value="1"/>
</dbReference>
<keyword evidence="4 6" id="KW-0472">Membrane</keyword>
<feature type="transmembrane region" description="Helical" evidence="6">
    <location>
        <begin position="156"/>
        <end position="174"/>
    </location>
</feature>
<dbReference type="InterPro" id="IPR043203">
    <property type="entry name" value="VGCC_Ca_Na"/>
</dbReference>
<dbReference type="EMBL" id="FOSK01000002">
    <property type="protein sequence ID" value="SFK09813.1"/>
    <property type="molecule type" value="Genomic_DNA"/>
</dbReference>
<evidence type="ECO:0000256" key="2">
    <source>
        <dbReference type="ARBA" id="ARBA00022692"/>
    </source>
</evidence>
<evidence type="ECO:0000256" key="4">
    <source>
        <dbReference type="ARBA" id="ARBA00023136"/>
    </source>
</evidence>
<proteinExistence type="predicted"/>
<evidence type="ECO:0000256" key="5">
    <source>
        <dbReference type="SAM" id="Coils"/>
    </source>
</evidence>
<feature type="transmembrane region" description="Helical" evidence="6">
    <location>
        <begin position="119"/>
        <end position="144"/>
    </location>
</feature>
<organism evidence="8 9">
    <name type="scientific">Pseudovibrio ascidiaceicola</name>
    <dbReference type="NCBI Taxonomy" id="285279"/>
    <lineage>
        <taxon>Bacteria</taxon>
        <taxon>Pseudomonadati</taxon>
        <taxon>Pseudomonadota</taxon>
        <taxon>Alphaproteobacteria</taxon>
        <taxon>Hyphomicrobiales</taxon>
        <taxon>Stappiaceae</taxon>
        <taxon>Pseudovibrio</taxon>
    </lineage>
</organism>
<feature type="transmembrane region" description="Helical" evidence="6">
    <location>
        <begin position="194"/>
        <end position="220"/>
    </location>
</feature>
<evidence type="ECO:0000313" key="9">
    <source>
        <dbReference type="Proteomes" id="UP000199598"/>
    </source>
</evidence>
<dbReference type="InterPro" id="IPR005821">
    <property type="entry name" value="Ion_trans_dom"/>
</dbReference>
<keyword evidence="9" id="KW-1185">Reference proteome</keyword>
<feature type="transmembrane region" description="Helical" evidence="6">
    <location>
        <begin position="51"/>
        <end position="69"/>
    </location>
</feature>
<reference evidence="8 9" key="1">
    <citation type="submission" date="2016-10" db="EMBL/GenBank/DDBJ databases">
        <authorList>
            <person name="Varghese N."/>
            <person name="Submissions S."/>
        </authorList>
    </citation>
    <scope>NUCLEOTIDE SEQUENCE [LARGE SCALE GENOMIC DNA]</scope>
    <source>
        <strain evidence="8 9">DSM 16392</strain>
    </source>
</reference>
<evidence type="ECO:0000313" key="8">
    <source>
        <dbReference type="EMBL" id="SFK09813.1"/>
    </source>
</evidence>
<keyword evidence="8" id="KW-0407">Ion channel</keyword>
<keyword evidence="5" id="KW-0175">Coiled coil</keyword>
<feature type="coiled-coil region" evidence="5">
    <location>
        <begin position="240"/>
        <end position="267"/>
    </location>
</feature>
<feature type="domain" description="Ion transport" evidence="7">
    <location>
        <begin position="12"/>
        <end position="227"/>
    </location>
</feature>
<dbReference type="Gene3D" id="1.20.120.350">
    <property type="entry name" value="Voltage-gated potassium channels. Chain C"/>
    <property type="match status" value="1"/>
</dbReference>
<dbReference type="Proteomes" id="UP000199598">
    <property type="component" value="Unassembled WGS sequence"/>
</dbReference>
<dbReference type="Pfam" id="PF00520">
    <property type="entry name" value="Ion_trans"/>
    <property type="match status" value="1"/>
</dbReference>
<dbReference type="GO" id="GO:0034220">
    <property type="term" value="P:monoatomic ion transmembrane transport"/>
    <property type="evidence" value="ECO:0007669"/>
    <property type="project" value="UniProtKB-KW"/>
</dbReference>
<evidence type="ECO:0000256" key="3">
    <source>
        <dbReference type="ARBA" id="ARBA00022989"/>
    </source>
</evidence>
<name>A0A1I3WRI6_9HYPH</name>
<feature type="transmembrane region" description="Helical" evidence="6">
    <location>
        <begin position="12"/>
        <end position="31"/>
    </location>
</feature>
<protein>
    <submittedName>
        <fullName evidence="8">Voltage-gated sodium channel</fullName>
    </submittedName>
</protein>
<dbReference type="Gene3D" id="1.10.287.70">
    <property type="match status" value="1"/>
</dbReference>
<accession>A0A1I3WRI6</accession>
<keyword evidence="2 6" id="KW-0812">Transmembrane</keyword>
<keyword evidence="3 6" id="KW-1133">Transmembrane helix</keyword>
<comment type="subcellular location">
    <subcellularLocation>
        <location evidence="1">Membrane</location>
        <topology evidence="1">Multi-pass membrane protein</topology>
    </subcellularLocation>
</comment>
<feature type="transmembrane region" description="Helical" evidence="6">
    <location>
        <begin position="81"/>
        <end position="99"/>
    </location>
</feature>
<evidence type="ECO:0000256" key="6">
    <source>
        <dbReference type="SAM" id="Phobius"/>
    </source>
</evidence>
<evidence type="ECO:0000259" key="7">
    <source>
        <dbReference type="Pfam" id="PF00520"/>
    </source>
</evidence>
<evidence type="ECO:0000256" key="1">
    <source>
        <dbReference type="ARBA" id="ARBA00004141"/>
    </source>
</evidence>
<sequence>MREKLRAIIESKAWEYTIISIISLNAITLGVETSQTVQQHYGPILRTLDDIVVGIYVIEISLRVFAYGLRFFKGAWNLFDFFIVSIALIPATGPAAILRSLRILRVLRLISVVPSLRRVIGGLVLALPGMGSIMLLLSLVYYVFSVMATQLYGETFPEWFGTIGASAYSLFQIMTLEGWSDAIVRPVMDVYPNAWLFFIPFILTTALTVLNLFIGVIVAAMEEEHERDVEEHHHYVRMEANAIMKELRTLRQDVAKLRRNRKASHKKTPELT</sequence>
<comment type="caution">
    <text evidence="8">The sequence shown here is derived from an EMBL/GenBank/DDBJ whole genome shotgun (WGS) entry which is preliminary data.</text>
</comment>
<dbReference type="PANTHER" id="PTHR10037:SF62">
    <property type="entry name" value="SODIUM CHANNEL PROTEIN 60E"/>
    <property type="match status" value="1"/>
</dbReference>
<dbReference type="SUPFAM" id="SSF81324">
    <property type="entry name" value="Voltage-gated potassium channels"/>
    <property type="match status" value="1"/>
</dbReference>
<dbReference type="RefSeq" id="WP_093517217.1">
    <property type="nucleotide sequence ID" value="NZ_FOSK01000002.1"/>
</dbReference>
<dbReference type="InterPro" id="IPR027359">
    <property type="entry name" value="Volt_channel_dom_sf"/>
</dbReference>
<keyword evidence="8" id="KW-0406">Ion transport</keyword>
<gene>
    <name evidence="8" type="ORF">SAMN04488518_102124</name>
</gene>
<keyword evidence="8" id="KW-0813">Transport</keyword>